<dbReference type="SFLD" id="SFLDS00005">
    <property type="entry name" value="Isoprenoid_Synthase_Type_I"/>
    <property type="match status" value="1"/>
</dbReference>
<evidence type="ECO:0000313" key="3">
    <source>
        <dbReference type="EMBL" id="KAI5074486.1"/>
    </source>
</evidence>
<dbReference type="Gene3D" id="1.10.600.10">
    <property type="entry name" value="Farnesyl Diphosphate Synthase"/>
    <property type="match status" value="1"/>
</dbReference>
<gene>
    <name evidence="3" type="ORF">GOP47_0010447</name>
</gene>
<keyword evidence="2" id="KW-0460">Magnesium</keyword>
<evidence type="ECO:0000256" key="1">
    <source>
        <dbReference type="ARBA" id="ARBA00006333"/>
    </source>
</evidence>
<comment type="caution">
    <text evidence="3">The sequence shown here is derived from an EMBL/GenBank/DDBJ whole genome shotgun (WGS) entry which is preliminary data.</text>
</comment>
<keyword evidence="2" id="KW-0456">Lyase</keyword>
<dbReference type="PANTHER" id="PTHR35201:SF4">
    <property type="entry name" value="BETA-PINACENE SYNTHASE-RELATED"/>
    <property type="match status" value="1"/>
</dbReference>
<dbReference type="EC" id="4.2.3.-" evidence="2"/>
<dbReference type="OrthoDB" id="2861623at2759"/>
<dbReference type="Pfam" id="PF19086">
    <property type="entry name" value="Terpene_syn_C_2"/>
    <property type="match status" value="1"/>
</dbReference>
<comment type="similarity">
    <text evidence="1 2">Belongs to the terpene synthase family.</text>
</comment>
<dbReference type="AlphaFoldDB" id="A0A9D4ZIR9"/>
<dbReference type="SUPFAM" id="SSF48576">
    <property type="entry name" value="Terpenoid synthases"/>
    <property type="match status" value="1"/>
</dbReference>
<dbReference type="GO" id="GO:0008299">
    <property type="term" value="P:isoprenoid biosynthetic process"/>
    <property type="evidence" value="ECO:0007669"/>
    <property type="project" value="UniProtKB-ARBA"/>
</dbReference>
<dbReference type="Proteomes" id="UP000886520">
    <property type="component" value="Chromosome 10"/>
</dbReference>
<proteinExistence type="inferred from homology"/>
<dbReference type="PANTHER" id="PTHR35201">
    <property type="entry name" value="TERPENE SYNTHASE"/>
    <property type="match status" value="1"/>
</dbReference>
<reference evidence="3" key="1">
    <citation type="submission" date="2021-01" db="EMBL/GenBank/DDBJ databases">
        <title>Adiantum capillus-veneris genome.</title>
        <authorList>
            <person name="Fang Y."/>
            <person name="Liao Q."/>
        </authorList>
    </citation>
    <scope>NUCLEOTIDE SEQUENCE</scope>
    <source>
        <strain evidence="3">H3</strain>
        <tissue evidence="3">Leaf</tissue>
    </source>
</reference>
<dbReference type="InterPro" id="IPR034686">
    <property type="entry name" value="Terpene_cyclase-like_2"/>
</dbReference>
<sequence length="467" mass="52102">MAVAQQFLSARSTFNLQIYSNRCRNVRDGRISSSCSSFLLWRLATQQHVLQLSTSNKRCQSWAVNKAGRERLNVCANLYDGGPGTWSSSTSTILKAASTGRKLRMPSAEDLARMQLPALASSFAWEVHPHYEGVKAACDEWIERVAQLPSASASRFLRDCLLPRLVCLFIPRAQSRRRLVQAIKIIAWLMIADDDDDHPQLLGSDFDSTSHRADRLMAILTHPPSAAFDSIGADPRLSTRCSKQLAALAEVWQETCTEMSPLVRTRFTSTMADYLEGIKMQAALRKNVFVPDVDSYMEIRHHASFTVPAFIMVEYASGIELDQETLQNPKVTELCKKAVDYISLCNDVFSCYKEITIGDFFNLPSILYSCDLPIASSTKPLYTSFQDAVDHVAQLAKDLDACCTSLIASLKDDYSKPSIDPSSAHQMHAYVDVMALGMSGALAWFFETPRYPQPCTQNRSSYIGHCN</sequence>
<dbReference type="GO" id="GO:0046872">
    <property type="term" value="F:metal ion binding"/>
    <property type="evidence" value="ECO:0007669"/>
    <property type="project" value="UniProtKB-KW"/>
</dbReference>
<evidence type="ECO:0000256" key="2">
    <source>
        <dbReference type="RuleBase" id="RU366034"/>
    </source>
</evidence>
<keyword evidence="2" id="KW-0479">Metal-binding</keyword>
<dbReference type="SFLD" id="SFLDG01020">
    <property type="entry name" value="Terpene_Cyclase_Like_2"/>
    <property type="match status" value="1"/>
</dbReference>
<evidence type="ECO:0000313" key="4">
    <source>
        <dbReference type="Proteomes" id="UP000886520"/>
    </source>
</evidence>
<dbReference type="EMBL" id="JABFUD020000010">
    <property type="protein sequence ID" value="KAI5074486.1"/>
    <property type="molecule type" value="Genomic_DNA"/>
</dbReference>
<comment type="cofactor">
    <cofactor evidence="2">
        <name>Mg(2+)</name>
        <dbReference type="ChEBI" id="CHEBI:18420"/>
    </cofactor>
</comment>
<accession>A0A9D4ZIR9</accession>
<dbReference type="GO" id="GO:0010333">
    <property type="term" value="F:terpene synthase activity"/>
    <property type="evidence" value="ECO:0007669"/>
    <property type="project" value="InterPro"/>
</dbReference>
<dbReference type="InterPro" id="IPR008949">
    <property type="entry name" value="Isoprenoid_synthase_dom_sf"/>
</dbReference>
<name>A0A9D4ZIR9_ADICA</name>
<keyword evidence="4" id="KW-1185">Reference proteome</keyword>
<organism evidence="3 4">
    <name type="scientific">Adiantum capillus-veneris</name>
    <name type="common">Maidenhair fern</name>
    <dbReference type="NCBI Taxonomy" id="13818"/>
    <lineage>
        <taxon>Eukaryota</taxon>
        <taxon>Viridiplantae</taxon>
        <taxon>Streptophyta</taxon>
        <taxon>Embryophyta</taxon>
        <taxon>Tracheophyta</taxon>
        <taxon>Polypodiopsida</taxon>
        <taxon>Polypodiidae</taxon>
        <taxon>Polypodiales</taxon>
        <taxon>Pteridineae</taxon>
        <taxon>Pteridaceae</taxon>
        <taxon>Vittarioideae</taxon>
        <taxon>Adiantum</taxon>
    </lineage>
</organism>
<protein>
    <recommendedName>
        <fullName evidence="2">Terpene synthase</fullName>
        <ecNumber evidence="2">4.2.3.-</ecNumber>
    </recommendedName>
</protein>